<dbReference type="GO" id="GO:0012505">
    <property type="term" value="C:endomembrane system"/>
    <property type="evidence" value="ECO:0007669"/>
    <property type="project" value="UniProtKB-SubCell"/>
</dbReference>
<reference evidence="6 7" key="1">
    <citation type="submission" date="2015-01" db="EMBL/GenBank/DDBJ databases">
        <title>Draft genome of Vibrio mytili type strain CAIM 528.</title>
        <authorList>
            <person name="Gonzalez-Castillo A."/>
            <person name="Gomez-Gil B."/>
            <person name="Enciso-Ibarra J."/>
        </authorList>
    </citation>
    <scope>NUCLEOTIDE SEQUENCE [LARGE SCALE GENOMIC DNA]</scope>
    <source>
        <strain evidence="6 7">CAIM 528</strain>
    </source>
</reference>
<dbReference type="EMBL" id="JXOK01000037">
    <property type="protein sequence ID" value="KIN10963.1"/>
    <property type="molecule type" value="Genomic_DNA"/>
</dbReference>
<evidence type="ECO:0000256" key="5">
    <source>
        <dbReference type="SAM" id="Phobius"/>
    </source>
</evidence>
<dbReference type="InterPro" id="IPR007318">
    <property type="entry name" value="Phopholipid_MeTrfase"/>
</dbReference>
<evidence type="ECO:0000256" key="4">
    <source>
        <dbReference type="ARBA" id="ARBA00023136"/>
    </source>
</evidence>
<dbReference type="Proteomes" id="UP000031977">
    <property type="component" value="Unassembled WGS sequence"/>
</dbReference>
<keyword evidence="7" id="KW-1185">Reference proteome</keyword>
<dbReference type="Pfam" id="PF04191">
    <property type="entry name" value="PEMT"/>
    <property type="match status" value="1"/>
</dbReference>
<protein>
    <recommendedName>
        <fullName evidence="8">Isoprenylcysteine carboxyl methyltransferase</fullName>
    </recommendedName>
</protein>
<evidence type="ECO:0000313" key="7">
    <source>
        <dbReference type="Proteomes" id="UP000031977"/>
    </source>
</evidence>
<dbReference type="PANTHER" id="PTHR12714:SF24">
    <property type="entry name" value="SLR1182 PROTEIN"/>
    <property type="match status" value="1"/>
</dbReference>
<sequence>MRKLELKIPPVAVFLLVTLIMYCVKEVTPGFMIHVPFDDFVVSALVILSGFIGIAGVYEFRKVKTTVNPVKPEAASSVVNTSVFAYTRNPMYLALLLLIIALGLWWEHLSVIPCGILFVSYMNRYQIKPEERALERLFGDEYLKYKNRVHRWI</sequence>
<keyword evidence="2 5" id="KW-0812">Transmembrane</keyword>
<evidence type="ECO:0008006" key="8">
    <source>
        <dbReference type="Google" id="ProtNLM"/>
    </source>
</evidence>
<organism evidence="6 7">
    <name type="scientific">Vibrio mytili</name>
    <dbReference type="NCBI Taxonomy" id="50718"/>
    <lineage>
        <taxon>Bacteria</taxon>
        <taxon>Pseudomonadati</taxon>
        <taxon>Pseudomonadota</taxon>
        <taxon>Gammaproteobacteria</taxon>
        <taxon>Vibrionales</taxon>
        <taxon>Vibrionaceae</taxon>
        <taxon>Vibrio</taxon>
    </lineage>
</organism>
<dbReference type="STRING" id="50718.SU60_10810"/>
<dbReference type="AlphaFoldDB" id="A0A0C3E994"/>
<keyword evidence="4 5" id="KW-0472">Membrane</keyword>
<comment type="caution">
    <text evidence="6">The sequence shown here is derived from an EMBL/GenBank/DDBJ whole genome shotgun (WGS) entry which is preliminary data.</text>
</comment>
<proteinExistence type="predicted"/>
<dbReference type="OrthoDB" id="9811969at2"/>
<gene>
    <name evidence="6" type="ORF">SU60_10810</name>
</gene>
<feature type="transmembrane region" description="Helical" evidence="5">
    <location>
        <begin position="36"/>
        <end position="58"/>
    </location>
</feature>
<evidence type="ECO:0000313" key="6">
    <source>
        <dbReference type="EMBL" id="KIN10963.1"/>
    </source>
</evidence>
<feature type="transmembrane region" description="Helical" evidence="5">
    <location>
        <begin position="92"/>
        <end position="119"/>
    </location>
</feature>
<dbReference type="Gene3D" id="1.20.120.1630">
    <property type="match status" value="1"/>
</dbReference>
<accession>A0A0C3E994</accession>
<comment type="subcellular location">
    <subcellularLocation>
        <location evidence="1">Endomembrane system</location>
        <topology evidence="1">Multi-pass membrane protein</topology>
    </subcellularLocation>
</comment>
<evidence type="ECO:0000256" key="1">
    <source>
        <dbReference type="ARBA" id="ARBA00004127"/>
    </source>
</evidence>
<keyword evidence="3 5" id="KW-1133">Transmembrane helix</keyword>
<evidence type="ECO:0000256" key="3">
    <source>
        <dbReference type="ARBA" id="ARBA00022989"/>
    </source>
</evidence>
<name>A0A0C3E994_9VIBR</name>
<evidence type="ECO:0000256" key="2">
    <source>
        <dbReference type="ARBA" id="ARBA00022692"/>
    </source>
</evidence>
<dbReference type="RefSeq" id="WP_041155510.1">
    <property type="nucleotide sequence ID" value="NZ_CBCRVP010000005.1"/>
</dbReference>
<dbReference type="GO" id="GO:0016740">
    <property type="term" value="F:transferase activity"/>
    <property type="evidence" value="ECO:0007669"/>
    <property type="project" value="UniProtKB-ARBA"/>
</dbReference>
<dbReference type="PANTHER" id="PTHR12714">
    <property type="entry name" value="PROTEIN-S ISOPRENYLCYSTEINE O-METHYLTRANSFERASE"/>
    <property type="match status" value="1"/>
</dbReference>
<feature type="transmembrane region" description="Helical" evidence="5">
    <location>
        <begin position="6"/>
        <end position="24"/>
    </location>
</feature>